<dbReference type="RefSeq" id="XP_013922265.1">
    <property type="nucleotide sequence ID" value="XM_014066790.1"/>
</dbReference>
<evidence type="ECO:0000313" key="7">
    <source>
        <dbReference type="RefSeq" id="XP_013922265.1"/>
    </source>
</evidence>
<dbReference type="SUPFAM" id="SSF57302">
    <property type="entry name" value="Snake toxin-like"/>
    <property type="match status" value="1"/>
</dbReference>
<name>A0A6I9YE31_9SAUR</name>
<dbReference type="KEGG" id="tsr:106549204"/>
<evidence type="ECO:0000256" key="4">
    <source>
        <dbReference type="SAM" id="SignalP"/>
    </source>
</evidence>
<accession>A0A6I9YE31</accession>
<dbReference type="InterPro" id="IPR035076">
    <property type="entry name" value="Toxin/TOLIP"/>
</dbReference>
<dbReference type="Proteomes" id="UP000504617">
    <property type="component" value="Unplaced"/>
</dbReference>
<evidence type="ECO:0000256" key="2">
    <source>
        <dbReference type="ARBA" id="ARBA00022525"/>
    </source>
</evidence>
<comment type="subcellular location">
    <subcellularLocation>
        <location evidence="1">Secreted</location>
    </subcellularLocation>
</comment>
<dbReference type="OrthoDB" id="8995118at2759"/>
<dbReference type="GeneID" id="106549204"/>
<proteinExistence type="predicted"/>
<keyword evidence="3" id="KW-1015">Disulfide bond</keyword>
<evidence type="ECO:0000259" key="5">
    <source>
        <dbReference type="Pfam" id="PF00087"/>
    </source>
</evidence>
<reference evidence="7" key="1">
    <citation type="submission" date="2025-08" db="UniProtKB">
        <authorList>
            <consortium name="RefSeq"/>
        </authorList>
    </citation>
    <scope>IDENTIFICATION</scope>
    <source>
        <tissue evidence="7">Skeletal muscle</tissue>
    </source>
</reference>
<organism evidence="6 7">
    <name type="scientific">Thamnophis sirtalis</name>
    <dbReference type="NCBI Taxonomy" id="35019"/>
    <lineage>
        <taxon>Eukaryota</taxon>
        <taxon>Metazoa</taxon>
        <taxon>Chordata</taxon>
        <taxon>Craniata</taxon>
        <taxon>Vertebrata</taxon>
        <taxon>Euteleostomi</taxon>
        <taxon>Lepidosauria</taxon>
        <taxon>Squamata</taxon>
        <taxon>Bifurcata</taxon>
        <taxon>Unidentata</taxon>
        <taxon>Episquamata</taxon>
        <taxon>Toxicofera</taxon>
        <taxon>Serpentes</taxon>
        <taxon>Colubroidea</taxon>
        <taxon>Colubridae</taxon>
        <taxon>Natricinae</taxon>
        <taxon>Thamnophis</taxon>
    </lineage>
</organism>
<dbReference type="Gene3D" id="2.10.60.10">
    <property type="entry name" value="CD59"/>
    <property type="match status" value="1"/>
</dbReference>
<keyword evidence="2" id="KW-0964">Secreted</keyword>
<keyword evidence="4" id="KW-0732">Signal</keyword>
<dbReference type="InterPro" id="IPR045860">
    <property type="entry name" value="Snake_toxin-like_sf"/>
</dbReference>
<feature type="chain" id="PRO_5026829497" evidence="4">
    <location>
        <begin position="21"/>
        <end position="93"/>
    </location>
</feature>
<dbReference type="GO" id="GO:0005576">
    <property type="term" value="C:extracellular region"/>
    <property type="evidence" value="ECO:0007669"/>
    <property type="project" value="UniProtKB-SubCell"/>
</dbReference>
<evidence type="ECO:0000313" key="6">
    <source>
        <dbReference type="Proteomes" id="UP000504617"/>
    </source>
</evidence>
<feature type="signal peptide" evidence="4">
    <location>
        <begin position="1"/>
        <end position="20"/>
    </location>
</feature>
<dbReference type="AlphaFoldDB" id="A0A6I9YE31"/>
<dbReference type="Pfam" id="PF00087">
    <property type="entry name" value="Toxin_TOLIP"/>
    <property type="match status" value="1"/>
</dbReference>
<evidence type="ECO:0000256" key="1">
    <source>
        <dbReference type="ARBA" id="ARBA00004613"/>
    </source>
</evidence>
<evidence type="ECO:0000256" key="3">
    <source>
        <dbReference type="ARBA" id="ARBA00023157"/>
    </source>
</evidence>
<gene>
    <name evidence="7" type="primary">LOC106549204</name>
</gene>
<feature type="domain" description="Snake toxin/toxin-like" evidence="5">
    <location>
        <begin position="21"/>
        <end position="92"/>
    </location>
</feature>
<sequence length="93" mass="10340">MRKIILCVLAVMLWSQAVDALECYYCPNGGRCFSTTTCSSNQDQCMSIFFAGIGFQPPRYAKRCGSQYECQVLNSVPNAGVRAVCCGYDRCNR</sequence>
<keyword evidence="6" id="KW-1185">Reference proteome</keyword>
<protein>
    <submittedName>
        <fullName evidence="7">CD59 glycoprotein-like</fullName>
    </submittedName>
</protein>